<proteinExistence type="predicted"/>
<evidence type="ECO:0000313" key="2">
    <source>
        <dbReference type="Proteomes" id="UP000002878"/>
    </source>
</evidence>
<dbReference type="Proteomes" id="UP000002878">
    <property type="component" value="Chromosome"/>
</dbReference>
<reference evidence="1 2" key="1">
    <citation type="journal article" date="2012" name="J. Biotechnol.">
        <title>Genome sequence of the plant growth promoting strain Bacillus amyloliquefaciens subsp. plantarum B9601-Y2 and expression of mersacidin and other secondary metabolites.</title>
        <authorList>
            <person name="He P."/>
            <person name="Hao K."/>
            <person name="Blom J."/>
            <person name="Ruckert C."/>
            <person name="Vater J."/>
            <person name="Mao Z."/>
            <person name="Wu Y."/>
            <person name="Hou M."/>
            <person name="He P."/>
            <person name="He Y."/>
            <person name="Borriss R."/>
        </authorList>
    </citation>
    <scope>NUCLEOTIDE SEQUENCE [LARGE SCALE GENOMIC DNA]</scope>
    <source>
        <strain evidence="1">Y2</strain>
    </source>
</reference>
<dbReference type="HOGENOM" id="CLU_218230_0_0_9"/>
<dbReference type="KEGG" id="bqy:MUS_4295"/>
<gene>
    <name evidence="1" type="ORF">MUS_4295</name>
</gene>
<name>I2CBV4_BACAY</name>
<accession>I2CBV4</accession>
<evidence type="ECO:0000313" key="1">
    <source>
        <dbReference type="EMBL" id="AFJ64128.1"/>
    </source>
</evidence>
<protein>
    <submittedName>
        <fullName evidence="1">Uncharacterized protein</fullName>
    </submittedName>
</protein>
<dbReference type="AlphaFoldDB" id="I2CBV4"/>
<organism evidence="1 2">
    <name type="scientific">Bacillus amyloliquefaciens (strain Y2)</name>
    <name type="common">Bacillus amyloliquefaciens subsp. plantarum (strain B9601-Y2)</name>
    <dbReference type="NCBI Taxonomy" id="1155777"/>
    <lineage>
        <taxon>Bacteria</taxon>
        <taxon>Bacillati</taxon>
        <taxon>Bacillota</taxon>
        <taxon>Bacilli</taxon>
        <taxon>Bacillales</taxon>
        <taxon>Bacillaceae</taxon>
        <taxon>Bacillus</taxon>
        <taxon>Bacillus amyloliquefaciens group</taxon>
    </lineage>
</organism>
<sequence length="43" mass="5074">MADRHSGHLNTDWHDCSNSARFLFIDVKKNTSFIRYSDEMKKA</sequence>
<dbReference type="PATRIC" id="fig|1126211.3.peg.4084"/>
<dbReference type="EMBL" id="CP003332">
    <property type="protein sequence ID" value="AFJ64128.1"/>
    <property type="molecule type" value="Genomic_DNA"/>
</dbReference>